<dbReference type="Pfam" id="PF02826">
    <property type="entry name" value="2-Hacid_dh_C"/>
    <property type="match status" value="1"/>
</dbReference>
<keyword evidence="3" id="KW-0520">NAD</keyword>
<dbReference type="InterPro" id="IPR029753">
    <property type="entry name" value="D-isomer_DH_CS"/>
</dbReference>
<name>A0ABP7A3C6_9ACTN</name>
<dbReference type="RefSeq" id="WP_344805542.1">
    <property type="nucleotide sequence ID" value="NZ_BAABAB010000020.1"/>
</dbReference>
<dbReference type="InterPro" id="IPR006140">
    <property type="entry name" value="D-isomer_DH_NAD-bd"/>
</dbReference>
<dbReference type="PANTHER" id="PTHR43333">
    <property type="entry name" value="2-HACID_DH_C DOMAIN-CONTAINING PROTEIN"/>
    <property type="match status" value="1"/>
</dbReference>
<dbReference type="Gene3D" id="3.40.50.720">
    <property type="entry name" value="NAD(P)-binding Rossmann-like Domain"/>
    <property type="match status" value="2"/>
</dbReference>
<evidence type="ECO:0000256" key="2">
    <source>
        <dbReference type="ARBA" id="ARBA00023002"/>
    </source>
</evidence>
<dbReference type="Pfam" id="PF00389">
    <property type="entry name" value="2-Hacid_dh"/>
    <property type="match status" value="1"/>
</dbReference>
<dbReference type="CDD" id="cd12166">
    <property type="entry name" value="2-Hacid_dh_7"/>
    <property type="match status" value="1"/>
</dbReference>
<evidence type="ECO:0000256" key="1">
    <source>
        <dbReference type="ARBA" id="ARBA00005854"/>
    </source>
</evidence>
<feature type="domain" description="D-isomer specific 2-hydroxyacid dehydrogenase catalytic" evidence="5">
    <location>
        <begin position="74"/>
        <end position="324"/>
    </location>
</feature>
<keyword evidence="8" id="KW-1185">Reference proteome</keyword>
<dbReference type="InterPro" id="IPR006139">
    <property type="entry name" value="D-isomer_2_OHA_DH_cat_dom"/>
</dbReference>
<evidence type="ECO:0000259" key="5">
    <source>
        <dbReference type="Pfam" id="PF00389"/>
    </source>
</evidence>
<proteinExistence type="inferred from homology"/>
<comment type="caution">
    <text evidence="7">The sequence shown here is derived from an EMBL/GenBank/DDBJ whole genome shotgun (WGS) entry which is preliminary data.</text>
</comment>
<feature type="domain" description="D-isomer specific 2-hydroxyacid dehydrogenase NAD-binding" evidence="6">
    <location>
        <begin position="119"/>
        <end position="293"/>
    </location>
</feature>
<reference evidence="8" key="1">
    <citation type="journal article" date="2019" name="Int. J. Syst. Evol. Microbiol.">
        <title>The Global Catalogue of Microorganisms (GCM) 10K type strain sequencing project: providing services to taxonomists for standard genome sequencing and annotation.</title>
        <authorList>
            <consortium name="The Broad Institute Genomics Platform"/>
            <consortium name="The Broad Institute Genome Sequencing Center for Infectious Disease"/>
            <person name="Wu L."/>
            <person name="Ma J."/>
        </authorList>
    </citation>
    <scope>NUCLEOTIDE SEQUENCE [LARGE SCALE GENOMIC DNA]</scope>
    <source>
        <strain evidence="8">JCM 16929</strain>
    </source>
</reference>
<evidence type="ECO:0000313" key="8">
    <source>
        <dbReference type="Proteomes" id="UP001501490"/>
    </source>
</evidence>
<dbReference type="PANTHER" id="PTHR43333:SF1">
    <property type="entry name" value="D-ISOMER SPECIFIC 2-HYDROXYACID DEHYDROGENASE NAD-BINDING DOMAIN-CONTAINING PROTEIN"/>
    <property type="match status" value="1"/>
</dbReference>
<accession>A0ABP7A3C6</accession>
<dbReference type="Proteomes" id="UP001501490">
    <property type="component" value="Unassembled WGS sequence"/>
</dbReference>
<dbReference type="SUPFAM" id="SSF51735">
    <property type="entry name" value="NAD(P)-binding Rossmann-fold domains"/>
    <property type="match status" value="1"/>
</dbReference>
<dbReference type="InterPro" id="IPR036291">
    <property type="entry name" value="NAD(P)-bd_dom_sf"/>
</dbReference>
<sequence length="325" mass="34436">MSPSTSSGHGQGTKQRLAWLPYADRAEAERRLGGIPEGIDIDCYDASGPLPDSVAEVNFYVIPYMKGAEQLDRVAEMTALEVVQTQTAGVDNFKPVIPAGVTLCNAAGVHDASTAELAVALMLASGRHLDVFARLQERGEWGFVFGNSLADKRVLIIGYGRIGAAIERRLAGFEVASVTRVARRARDGADGGPAVHAIADLPRLLPSADIAVVIAPLTPETDGLIGAEELALLPDGALLVNVARGRLVDTDALLAETGRGRIRAALDVTEPEPLPADHPLWQVPDVLISPHVGGASTAFFPRADKLIAEQLARWAAGEELENVIR</sequence>
<gene>
    <name evidence="7" type="ORF">GCM10022236_28110</name>
</gene>
<evidence type="ECO:0000259" key="6">
    <source>
        <dbReference type="Pfam" id="PF02826"/>
    </source>
</evidence>
<evidence type="ECO:0000313" key="7">
    <source>
        <dbReference type="EMBL" id="GAA3624141.1"/>
    </source>
</evidence>
<evidence type="ECO:0000256" key="3">
    <source>
        <dbReference type="ARBA" id="ARBA00023027"/>
    </source>
</evidence>
<keyword evidence="2 4" id="KW-0560">Oxidoreductase</keyword>
<organism evidence="7 8">
    <name type="scientific">Microlunatus ginsengisoli</name>
    <dbReference type="NCBI Taxonomy" id="363863"/>
    <lineage>
        <taxon>Bacteria</taxon>
        <taxon>Bacillati</taxon>
        <taxon>Actinomycetota</taxon>
        <taxon>Actinomycetes</taxon>
        <taxon>Propionibacteriales</taxon>
        <taxon>Propionibacteriaceae</taxon>
        <taxon>Microlunatus</taxon>
    </lineage>
</organism>
<dbReference type="PROSITE" id="PS00671">
    <property type="entry name" value="D_2_HYDROXYACID_DH_3"/>
    <property type="match status" value="1"/>
</dbReference>
<comment type="similarity">
    <text evidence="1 4">Belongs to the D-isomer specific 2-hydroxyacid dehydrogenase family.</text>
</comment>
<evidence type="ECO:0000256" key="4">
    <source>
        <dbReference type="RuleBase" id="RU003719"/>
    </source>
</evidence>
<dbReference type="EMBL" id="BAABAB010000020">
    <property type="protein sequence ID" value="GAA3624141.1"/>
    <property type="molecule type" value="Genomic_DNA"/>
</dbReference>
<protein>
    <submittedName>
        <fullName evidence="7">2-hydroxyacid dehydrogenase</fullName>
    </submittedName>
</protein>